<dbReference type="Proteomes" id="UP000007472">
    <property type="component" value="Chromosome"/>
</dbReference>
<sequence>MLSNLDQIIAKTQKVVEQNQVLFNERNRLRQLVSNYETQILESKQKAKDDSEQITKLTDKVKELEGFLESTQNIYKSEVKSLKERNRVLELANEQNTGTIATWKEEMGSIRSRVAHVLENISNDVQGE</sequence>
<dbReference type="KEGG" id="teq:TEQUI_0990"/>
<name>A0A654KHQ1_TAYEM</name>
<feature type="coiled-coil region" evidence="1">
    <location>
        <begin position="19"/>
        <end position="46"/>
    </location>
</feature>
<evidence type="ECO:0000313" key="2">
    <source>
        <dbReference type="EMBL" id="ADU91920.1"/>
    </source>
</evidence>
<protein>
    <submittedName>
        <fullName evidence="2">Uncharacterized protein</fullName>
    </submittedName>
</protein>
<evidence type="ECO:0000256" key="1">
    <source>
        <dbReference type="SAM" id="Coils"/>
    </source>
</evidence>
<proteinExistence type="predicted"/>
<accession>A0A654KHQ1</accession>
<reference evidence="2 3" key="1">
    <citation type="journal article" date="2011" name="J. Bacteriol.">
        <title>Genome sequence of Taylorella equigenitalis MCE9, the causative agent of contagious equine metritis.</title>
        <authorList>
            <person name="Hebert L."/>
            <person name="Moumen B."/>
            <person name="Duquesne F."/>
            <person name="Breuil M.F."/>
            <person name="Laugier C."/>
            <person name="Batto J.M."/>
            <person name="Renault P."/>
            <person name="Petry S."/>
        </authorList>
    </citation>
    <scope>NUCLEOTIDE SEQUENCE [LARGE SCALE GENOMIC DNA]</scope>
    <source>
        <strain evidence="2 3">MCE9</strain>
    </source>
</reference>
<dbReference type="EMBL" id="CP002456">
    <property type="protein sequence ID" value="ADU91920.1"/>
    <property type="molecule type" value="Genomic_DNA"/>
</dbReference>
<gene>
    <name evidence="2" type="ordered locus">TEQUI_0990</name>
</gene>
<keyword evidence="1" id="KW-0175">Coiled coil</keyword>
<dbReference type="AlphaFoldDB" id="A0A654KHQ1"/>
<organism evidence="2 3">
    <name type="scientific">Taylorella equigenitalis (strain MCE9)</name>
    <dbReference type="NCBI Taxonomy" id="937774"/>
    <lineage>
        <taxon>Bacteria</taxon>
        <taxon>Pseudomonadati</taxon>
        <taxon>Pseudomonadota</taxon>
        <taxon>Betaproteobacteria</taxon>
        <taxon>Burkholderiales</taxon>
        <taxon>Alcaligenaceae</taxon>
        <taxon>Taylorella</taxon>
    </lineage>
</organism>
<evidence type="ECO:0000313" key="3">
    <source>
        <dbReference type="Proteomes" id="UP000007472"/>
    </source>
</evidence>